<dbReference type="STRING" id="1725.WU86_11535"/>
<dbReference type="PROSITE" id="PS00211">
    <property type="entry name" value="ABC_TRANSPORTER_1"/>
    <property type="match status" value="1"/>
</dbReference>
<dbReference type="GO" id="GO:0016887">
    <property type="term" value="F:ATP hydrolysis activity"/>
    <property type="evidence" value="ECO:0007669"/>
    <property type="project" value="InterPro"/>
</dbReference>
<dbReference type="AlphaFoldDB" id="A0A2N6T0U9"/>
<accession>A0A2N6T0U9</accession>
<dbReference type="Pfam" id="PF00005">
    <property type="entry name" value="ABC_tran"/>
    <property type="match status" value="1"/>
</dbReference>
<evidence type="ECO:0000313" key="7">
    <source>
        <dbReference type="EMBL" id="PMC62941.1"/>
    </source>
</evidence>
<dbReference type="PANTHER" id="PTHR42794">
    <property type="entry name" value="HEMIN IMPORT ATP-BINDING PROTEIN HMUV"/>
    <property type="match status" value="1"/>
</dbReference>
<dbReference type="SUPFAM" id="SSF52540">
    <property type="entry name" value="P-loop containing nucleoside triphosphate hydrolases"/>
    <property type="match status" value="1"/>
</dbReference>
<proteinExistence type="predicted"/>
<evidence type="ECO:0000256" key="1">
    <source>
        <dbReference type="ARBA" id="ARBA00022448"/>
    </source>
</evidence>
<dbReference type="InterPro" id="IPR027417">
    <property type="entry name" value="P-loop_NTPase"/>
</dbReference>
<evidence type="ECO:0000256" key="2">
    <source>
        <dbReference type="ARBA" id="ARBA00022741"/>
    </source>
</evidence>
<dbReference type="InterPro" id="IPR003593">
    <property type="entry name" value="AAA+_ATPase"/>
</dbReference>
<dbReference type="Gene3D" id="3.40.50.300">
    <property type="entry name" value="P-loop containing nucleotide triphosphate hydrolases"/>
    <property type="match status" value="1"/>
</dbReference>
<evidence type="ECO:0000256" key="3">
    <source>
        <dbReference type="ARBA" id="ARBA00022840"/>
    </source>
</evidence>
<dbReference type="SMART" id="SM00382">
    <property type="entry name" value="AAA"/>
    <property type="match status" value="1"/>
</dbReference>
<dbReference type="CDD" id="cd03214">
    <property type="entry name" value="ABC_Iron-Siderophores_B12_Hemin"/>
    <property type="match status" value="1"/>
</dbReference>
<evidence type="ECO:0000313" key="8">
    <source>
        <dbReference type="Proteomes" id="UP000235363"/>
    </source>
</evidence>
<evidence type="ECO:0000259" key="6">
    <source>
        <dbReference type="PROSITE" id="PS50893"/>
    </source>
</evidence>
<keyword evidence="3 7" id="KW-0067">ATP-binding</keyword>
<feature type="region of interest" description="Disordered" evidence="5">
    <location>
        <begin position="1"/>
        <end position="25"/>
    </location>
</feature>
<evidence type="ECO:0000256" key="5">
    <source>
        <dbReference type="SAM" id="MobiDB-lite"/>
    </source>
</evidence>
<keyword evidence="2" id="KW-0547">Nucleotide-binding</keyword>
<gene>
    <name evidence="7" type="ORF">CJ204_02575</name>
</gene>
<dbReference type="PROSITE" id="PS50893">
    <property type="entry name" value="ABC_TRANSPORTER_2"/>
    <property type="match status" value="1"/>
</dbReference>
<evidence type="ECO:0000256" key="4">
    <source>
        <dbReference type="ARBA" id="ARBA00022967"/>
    </source>
</evidence>
<reference evidence="7 8" key="1">
    <citation type="submission" date="2017-09" db="EMBL/GenBank/DDBJ databases">
        <title>Bacterial strain isolated from the female urinary microbiota.</title>
        <authorList>
            <person name="Thomas-White K."/>
            <person name="Kumar N."/>
            <person name="Forster S."/>
            <person name="Putonti C."/>
            <person name="Lawley T."/>
            <person name="Wolfe A.J."/>
        </authorList>
    </citation>
    <scope>NUCLEOTIDE SEQUENCE [LARGE SCALE GENOMIC DNA]</scope>
    <source>
        <strain evidence="7 8">UMB0908</strain>
    </source>
</reference>
<dbReference type="EMBL" id="PNHF01000004">
    <property type="protein sequence ID" value="PMC62941.1"/>
    <property type="molecule type" value="Genomic_DNA"/>
</dbReference>
<name>A0A2N6T0U9_9CORY</name>
<sequence length="318" mass="33253">MNPVNESLPVPAHAPTHAPSGPHDVTVAAPATAVADVVAPAAPDNSVQCDGVRVRHDGADRDAVAGVTFSVPAGGWLTLAGPNGCGKSTLLHVLAQVLAPSAGTITLAGHDIVGGSGPLHSLRGLSPAAARRRRELARTVALMPQVPVIPEGMRVREYVHLGRHPHAGAFAAEDYSVTDSCLETLNLTAFADRPVAELSGGERQRVTLARALAQEPRILLLDEPTSALDIGHAQDVLELVEGVRAVHGLTVIAAMHDLTLAGQHGDRVALLHHGALECVGTPDEILTAQRISDVYGADVEILHRPDGPVVAPVRRRRR</sequence>
<keyword evidence="4" id="KW-1278">Translocase</keyword>
<keyword evidence="1" id="KW-0813">Transport</keyword>
<dbReference type="GO" id="GO:0005524">
    <property type="term" value="F:ATP binding"/>
    <property type="evidence" value="ECO:0007669"/>
    <property type="project" value="UniProtKB-KW"/>
</dbReference>
<dbReference type="FunFam" id="3.40.50.300:FF:000134">
    <property type="entry name" value="Iron-enterobactin ABC transporter ATP-binding protein"/>
    <property type="match status" value="1"/>
</dbReference>
<feature type="domain" description="ABC transporter" evidence="6">
    <location>
        <begin position="47"/>
        <end position="298"/>
    </location>
</feature>
<dbReference type="InterPro" id="IPR003439">
    <property type="entry name" value="ABC_transporter-like_ATP-bd"/>
</dbReference>
<dbReference type="InterPro" id="IPR017871">
    <property type="entry name" value="ABC_transporter-like_CS"/>
</dbReference>
<dbReference type="RefSeq" id="WP_102212084.1">
    <property type="nucleotide sequence ID" value="NZ_PNHF01000004.1"/>
</dbReference>
<comment type="caution">
    <text evidence="7">The sequence shown here is derived from an EMBL/GenBank/DDBJ whole genome shotgun (WGS) entry which is preliminary data.</text>
</comment>
<dbReference type="PANTHER" id="PTHR42794:SF1">
    <property type="entry name" value="HEMIN IMPORT ATP-BINDING PROTEIN HMUV"/>
    <property type="match status" value="1"/>
</dbReference>
<organism evidence="7 8">
    <name type="scientific">Corynebacterium xerosis</name>
    <dbReference type="NCBI Taxonomy" id="1725"/>
    <lineage>
        <taxon>Bacteria</taxon>
        <taxon>Bacillati</taxon>
        <taxon>Actinomycetota</taxon>
        <taxon>Actinomycetes</taxon>
        <taxon>Mycobacteriales</taxon>
        <taxon>Corynebacteriaceae</taxon>
        <taxon>Corynebacterium</taxon>
    </lineage>
</organism>
<protein>
    <submittedName>
        <fullName evidence="7">ABC transporter ATP-binding protein</fullName>
    </submittedName>
</protein>
<dbReference type="Proteomes" id="UP000235363">
    <property type="component" value="Unassembled WGS sequence"/>
</dbReference>